<name>A0A6H5ISG8_9HYME</name>
<protein>
    <submittedName>
        <fullName evidence="2">Uncharacterized protein</fullName>
    </submittedName>
</protein>
<gene>
    <name evidence="2" type="ORF">TBRA_LOCUS12053</name>
</gene>
<accession>A0A6H5ISG8</accession>
<dbReference type="EMBL" id="CADCXV010001016">
    <property type="protein sequence ID" value="CAB0040330.1"/>
    <property type="molecule type" value="Genomic_DNA"/>
</dbReference>
<organism evidence="2 3">
    <name type="scientific">Trichogramma brassicae</name>
    <dbReference type="NCBI Taxonomy" id="86971"/>
    <lineage>
        <taxon>Eukaryota</taxon>
        <taxon>Metazoa</taxon>
        <taxon>Ecdysozoa</taxon>
        <taxon>Arthropoda</taxon>
        <taxon>Hexapoda</taxon>
        <taxon>Insecta</taxon>
        <taxon>Pterygota</taxon>
        <taxon>Neoptera</taxon>
        <taxon>Endopterygota</taxon>
        <taxon>Hymenoptera</taxon>
        <taxon>Apocrita</taxon>
        <taxon>Proctotrupomorpha</taxon>
        <taxon>Chalcidoidea</taxon>
        <taxon>Trichogrammatidae</taxon>
        <taxon>Trichogramma</taxon>
    </lineage>
</organism>
<proteinExistence type="predicted"/>
<dbReference type="AlphaFoldDB" id="A0A6H5ISG8"/>
<dbReference type="Proteomes" id="UP000479190">
    <property type="component" value="Unassembled WGS sequence"/>
</dbReference>
<feature type="compositionally biased region" description="Gly residues" evidence="1">
    <location>
        <begin position="237"/>
        <end position="247"/>
    </location>
</feature>
<sequence length="276" mass="31379">MSTGIPFREFVLPNERGKGRDAVAPTKVCTREAERETLACIRRIGLKVTQSAMSSIPRMNYRYLLLYGRLVLSRKICRKIFTCTRTHEHTRIRVSKRERERERMKRTSLASCVREERLHRLAAAAAASAQQEPPFDEHFDASLSLSTESRVIAWMALFRQKGEAQKMFAPFTNSRHRWFASESQHGPYLDIDVARAAREAADQGAARSSTGHERFAFGQQQKDSEYSARSSRHRGEGLGLPRGGGGEQQRRGELRALPLRRAPGRRQVSGQDPWQA</sequence>
<keyword evidence="3" id="KW-1185">Reference proteome</keyword>
<evidence type="ECO:0000313" key="3">
    <source>
        <dbReference type="Proteomes" id="UP000479190"/>
    </source>
</evidence>
<reference evidence="2 3" key="1">
    <citation type="submission" date="2020-02" db="EMBL/GenBank/DDBJ databases">
        <authorList>
            <person name="Ferguson B K."/>
        </authorList>
    </citation>
    <scope>NUCLEOTIDE SEQUENCE [LARGE SCALE GENOMIC DNA]</scope>
</reference>
<feature type="region of interest" description="Disordered" evidence="1">
    <location>
        <begin position="200"/>
        <end position="276"/>
    </location>
</feature>
<evidence type="ECO:0000256" key="1">
    <source>
        <dbReference type="SAM" id="MobiDB-lite"/>
    </source>
</evidence>
<evidence type="ECO:0000313" key="2">
    <source>
        <dbReference type="EMBL" id="CAB0040330.1"/>
    </source>
</evidence>